<keyword evidence="2" id="KW-0012">Acyltransferase</keyword>
<evidence type="ECO:0000259" key="6">
    <source>
        <dbReference type="PROSITE" id="PS51186"/>
    </source>
</evidence>
<dbReference type="CDD" id="cd04301">
    <property type="entry name" value="NAT_SF"/>
    <property type="match status" value="1"/>
</dbReference>
<dbReference type="EMBL" id="BSXU01000361">
    <property type="protein sequence ID" value="GMG20405.1"/>
    <property type="molecule type" value="Genomic_DNA"/>
</dbReference>
<dbReference type="Proteomes" id="UP001165063">
    <property type="component" value="Unassembled WGS sequence"/>
</dbReference>
<keyword evidence="8" id="KW-1185">Reference proteome</keyword>
<dbReference type="GO" id="GO:0031417">
    <property type="term" value="C:NatC complex"/>
    <property type="evidence" value="ECO:0007669"/>
    <property type="project" value="TreeGrafter"/>
</dbReference>
<dbReference type="PANTHER" id="PTHR45896">
    <property type="entry name" value="N-ALPHA-ACETYLTRANSFERASE 30"/>
    <property type="match status" value="1"/>
</dbReference>
<evidence type="ECO:0000313" key="8">
    <source>
        <dbReference type="Proteomes" id="UP001165063"/>
    </source>
</evidence>
<dbReference type="InterPro" id="IPR000182">
    <property type="entry name" value="GNAT_dom"/>
</dbReference>
<evidence type="ECO:0000256" key="2">
    <source>
        <dbReference type="ARBA" id="ARBA00023315"/>
    </source>
</evidence>
<comment type="caution">
    <text evidence="7">The sequence shown here is derived from an EMBL/GenBank/DDBJ whole genome shotgun (WGS) entry which is preliminary data.</text>
</comment>
<dbReference type="InterPro" id="IPR016181">
    <property type="entry name" value="Acyl_CoA_acyltransferase"/>
</dbReference>
<dbReference type="SUPFAM" id="SSF55729">
    <property type="entry name" value="Acyl-CoA N-acyltransferases (Nat)"/>
    <property type="match status" value="1"/>
</dbReference>
<evidence type="ECO:0000313" key="7">
    <source>
        <dbReference type="EMBL" id="GMG20405.1"/>
    </source>
</evidence>
<evidence type="ECO:0000256" key="1">
    <source>
        <dbReference type="ARBA" id="ARBA00022679"/>
    </source>
</evidence>
<dbReference type="GO" id="GO:0004596">
    <property type="term" value="F:protein-N-terminal amino-acid acetyltransferase activity"/>
    <property type="evidence" value="ECO:0007669"/>
    <property type="project" value="InterPro"/>
</dbReference>
<gene>
    <name evidence="7" type="ORF">Amon01_000121100</name>
</gene>
<comment type="similarity">
    <text evidence="3">Belongs to the acetyltransferase family. MAK3 subfamily.</text>
</comment>
<evidence type="ECO:0000256" key="4">
    <source>
        <dbReference type="ARBA" id="ARBA00071796"/>
    </source>
</evidence>
<name>A0A9W6YT12_AMBMO</name>
<dbReference type="OrthoDB" id="249099at2759"/>
<dbReference type="FunFam" id="3.40.630.30:FF:000199">
    <property type="entry name" value="N-acetyltransferase catalytic subunit, putative"/>
    <property type="match status" value="1"/>
</dbReference>
<evidence type="ECO:0000256" key="3">
    <source>
        <dbReference type="ARBA" id="ARBA00024025"/>
    </source>
</evidence>
<organism evidence="7 8">
    <name type="scientific">Ambrosiozyma monospora</name>
    <name type="common">Yeast</name>
    <name type="synonym">Endomycopsis monosporus</name>
    <dbReference type="NCBI Taxonomy" id="43982"/>
    <lineage>
        <taxon>Eukaryota</taxon>
        <taxon>Fungi</taxon>
        <taxon>Dikarya</taxon>
        <taxon>Ascomycota</taxon>
        <taxon>Saccharomycotina</taxon>
        <taxon>Pichiomycetes</taxon>
        <taxon>Pichiales</taxon>
        <taxon>Pichiaceae</taxon>
        <taxon>Ambrosiozyma</taxon>
    </lineage>
</organism>
<protein>
    <recommendedName>
        <fullName evidence="4">N-alpha-acetyltransferase 30</fullName>
    </recommendedName>
    <alternativeName>
        <fullName evidence="5">NatC catalytic subunit</fullName>
    </alternativeName>
</protein>
<dbReference type="InterPro" id="IPR044542">
    <property type="entry name" value="NAA30-like"/>
</dbReference>
<feature type="domain" description="N-acetyltransferase" evidence="6">
    <location>
        <begin position="16"/>
        <end position="167"/>
    </location>
</feature>
<reference evidence="7" key="1">
    <citation type="submission" date="2023-04" db="EMBL/GenBank/DDBJ databases">
        <title>Ambrosiozyma monospora NBRC 1965.</title>
        <authorList>
            <person name="Ichikawa N."/>
            <person name="Sato H."/>
            <person name="Tonouchi N."/>
        </authorList>
    </citation>
    <scope>NUCLEOTIDE SEQUENCE</scope>
    <source>
        <strain evidence="7">NBRC 1965</strain>
    </source>
</reference>
<sequence length="190" mass="22158">MVDPSEIEYSALSLDITKQPKEEIDQQIDEIKRLIGVHLSEPYSIYVYRFFLNNWPELCLLAKHEGKIIGCIISKVEAHRDVRLRGYIGMLAVEEAYRGLGIAKKLISLNITTMKNDYKCDEIILEAEVVNKKALKLYEKFGFLRVKRLYRYYLNKHDAYRLILPITEKSTIRSIFSTPLPPDQLVEAKY</sequence>
<proteinExistence type="inferred from homology"/>
<dbReference type="PROSITE" id="PS51186">
    <property type="entry name" value="GNAT"/>
    <property type="match status" value="1"/>
</dbReference>
<accession>A0A9W6YT12</accession>
<dbReference type="PANTHER" id="PTHR45896:SF1">
    <property type="entry name" value="N-ALPHA-ACETYLTRANSFERASE 30"/>
    <property type="match status" value="1"/>
</dbReference>
<dbReference type="AlphaFoldDB" id="A0A9W6YT12"/>
<evidence type="ECO:0000256" key="5">
    <source>
        <dbReference type="ARBA" id="ARBA00078622"/>
    </source>
</evidence>
<dbReference type="Gene3D" id="3.40.630.30">
    <property type="match status" value="1"/>
</dbReference>
<keyword evidence="1" id="KW-0808">Transferase</keyword>
<dbReference type="Pfam" id="PF00583">
    <property type="entry name" value="Acetyltransf_1"/>
    <property type="match status" value="1"/>
</dbReference>